<evidence type="ECO:0000256" key="5">
    <source>
        <dbReference type="ARBA" id="ARBA00023136"/>
    </source>
</evidence>
<keyword evidence="2" id="KW-1003">Cell membrane</keyword>
<reference evidence="7" key="2">
    <citation type="submission" date="2021-04" db="EMBL/GenBank/DDBJ databases">
        <authorList>
            <person name="Gilroy R."/>
        </authorList>
    </citation>
    <scope>NUCLEOTIDE SEQUENCE</scope>
    <source>
        <strain evidence="7">Gambia15-2214</strain>
    </source>
</reference>
<keyword evidence="4 6" id="KW-1133">Transmembrane helix</keyword>
<name>A0A9E2L1L6_9SPIR</name>
<dbReference type="GO" id="GO:0005886">
    <property type="term" value="C:plasma membrane"/>
    <property type="evidence" value="ECO:0007669"/>
    <property type="project" value="UniProtKB-SubCell"/>
</dbReference>
<dbReference type="Proteomes" id="UP000823914">
    <property type="component" value="Unassembled WGS sequence"/>
</dbReference>
<keyword evidence="3 6" id="KW-0812">Transmembrane</keyword>
<feature type="transmembrane region" description="Helical" evidence="6">
    <location>
        <begin position="289"/>
        <end position="308"/>
    </location>
</feature>
<dbReference type="PANTHER" id="PTHR10010">
    <property type="entry name" value="SOLUTE CARRIER FAMILY 34 SODIUM PHOSPHATE , MEMBER 2-RELATED"/>
    <property type="match status" value="1"/>
</dbReference>
<dbReference type="Gene3D" id="1.20.58.220">
    <property type="entry name" value="Phosphate transport system protein phou homolog 2, domain 2"/>
    <property type="match status" value="1"/>
</dbReference>
<comment type="caution">
    <text evidence="7">The sequence shown here is derived from an EMBL/GenBank/DDBJ whole genome shotgun (WGS) entry which is preliminary data.</text>
</comment>
<evidence type="ECO:0000256" key="2">
    <source>
        <dbReference type="ARBA" id="ARBA00022475"/>
    </source>
</evidence>
<comment type="subcellular location">
    <subcellularLocation>
        <location evidence="1">Cell membrane</location>
        <topology evidence="1">Multi-pass membrane protein</topology>
    </subcellularLocation>
</comment>
<evidence type="ECO:0000256" key="4">
    <source>
        <dbReference type="ARBA" id="ARBA00022989"/>
    </source>
</evidence>
<feature type="transmembrane region" description="Helical" evidence="6">
    <location>
        <begin position="252"/>
        <end position="277"/>
    </location>
</feature>
<dbReference type="GO" id="GO:0005436">
    <property type="term" value="F:sodium:phosphate symporter activity"/>
    <property type="evidence" value="ECO:0007669"/>
    <property type="project" value="InterPro"/>
</dbReference>
<feature type="transmembrane region" description="Helical" evidence="6">
    <location>
        <begin position="86"/>
        <end position="106"/>
    </location>
</feature>
<organism evidence="7 8">
    <name type="scientific">Candidatus Treponema excrementipullorum</name>
    <dbReference type="NCBI Taxonomy" id="2838768"/>
    <lineage>
        <taxon>Bacteria</taxon>
        <taxon>Pseudomonadati</taxon>
        <taxon>Spirochaetota</taxon>
        <taxon>Spirochaetia</taxon>
        <taxon>Spirochaetales</taxon>
        <taxon>Treponemataceae</taxon>
        <taxon>Treponema</taxon>
    </lineage>
</organism>
<evidence type="ECO:0000313" key="7">
    <source>
        <dbReference type="EMBL" id="MBU3850045.1"/>
    </source>
</evidence>
<feature type="transmembrane region" description="Helical" evidence="6">
    <location>
        <begin position="177"/>
        <end position="205"/>
    </location>
</feature>
<evidence type="ECO:0000256" key="3">
    <source>
        <dbReference type="ARBA" id="ARBA00022692"/>
    </source>
</evidence>
<keyword evidence="5 6" id="KW-0472">Membrane</keyword>
<dbReference type="NCBIfam" id="TIGR00704">
    <property type="entry name" value="NaPi_cotrn_rel"/>
    <property type="match status" value="1"/>
</dbReference>
<evidence type="ECO:0000313" key="8">
    <source>
        <dbReference type="Proteomes" id="UP000823914"/>
    </source>
</evidence>
<dbReference type="InterPro" id="IPR038078">
    <property type="entry name" value="PhoU-like_sf"/>
</dbReference>
<dbReference type="EMBL" id="JAHLFV010000135">
    <property type="protein sequence ID" value="MBU3850045.1"/>
    <property type="molecule type" value="Genomic_DNA"/>
</dbReference>
<dbReference type="InterPro" id="IPR003841">
    <property type="entry name" value="Na/Pi_transpt"/>
</dbReference>
<feature type="transmembrane region" description="Helical" evidence="6">
    <location>
        <begin position="112"/>
        <end position="129"/>
    </location>
</feature>
<dbReference type="InterPro" id="IPR004633">
    <property type="entry name" value="NaPi_cotrn-rel/YqeW-like"/>
</dbReference>
<sequence length="445" mass="48193">MSVIVFVFQLVGSLGFLLFGMKMMSDGIQKSAGQSLQRILGFMTGNRVLSVLTGLLITMIIQSSSATTVMVVSFVNAGLLTLKQSIGVIFGANIGTTITAWIVSFFGFEFDIAAFAIPMFGIGFILSSYKKLKKEALGEALMGFGLLFLGLDLLSSAMPSVSSDKMSFLADLTNKGILSISIGVIAGIILTVIIHSSSAATAIILTMSYNGLLPWEFAAAMVLGSNIGTTIDAVIASIGTKVNARRAALVHVLFNVIGTCIALIFFNPLLMLVDMLVPGPVSESITTHIAMLHTVFNLVNTLIFLPFVTQIAHITETLIKPKSNETPHTYVLEFPHGGQTEHAAAAIIRAEKEIADMAQLVTGMFDRIRTVFADRKKALDAEYQAAQFQDEDYADKMQEGLAKYLVHCLELPITEYQRNNVSVMIDVVDELESMTDDCYTVSRLL</sequence>
<feature type="transmembrane region" description="Helical" evidence="6">
    <location>
        <begin position="136"/>
        <end position="157"/>
    </location>
</feature>
<evidence type="ECO:0000256" key="6">
    <source>
        <dbReference type="SAM" id="Phobius"/>
    </source>
</evidence>
<feature type="transmembrane region" description="Helical" evidence="6">
    <location>
        <begin position="51"/>
        <end position="74"/>
    </location>
</feature>
<proteinExistence type="predicted"/>
<dbReference type="Pfam" id="PF02690">
    <property type="entry name" value="Na_Pi_cotrans"/>
    <property type="match status" value="2"/>
</dbReference>
<dbReference type="NCBIfam" id="NF037997">
    <property type="entry name" value="Na_Pi_symport"/>
    <property type="match status" value="1"/>
</dbReference>
<accession>A0A9E2L1L6</accession>
<dbReference type="GO" id="GO:0044341">
    <property type="term" value="P:sodium-dependent phosphate transport"/>
    <property type="evidence" value="ECO:0007669"/>
    <property type="project" value="InterPro"/>
</dbReference>
<evidence type="ECO:0000256" key="1">
    <source>
        <dbReference type="ARBA" id="ARBA00004651"/>
    </source>
</evidence>
<protein>
    <submittedName>
        <fullName evidence="7">Na/Pi cotransporter family protein</fullName>
    </submittedName>
</protein>
<dbReference type="PANTHER" id="PTHR10010:SF46">
    <property type="entry name" value="SODIUM-DEPENDENT PHOSPHATE TRANSPORT PROTEIN 2B"/>
    <property type="match status" value="1"/>
</dbReference>
<dbReference type="AlphaFoldDB" id="A0A9E2L1L6"/>
<feature type="non-terminal residue" evidence="7">
    <location>
        <position position="445"/>
    </location>
</feature>
<dbReference type="SUPFAM" id="SSF109755">
    <property type="entry name" value="PhoU-like"/>
    <property type="match status" value="1"/>
</dbReference>
<reference evidence="7" key="1">
    <citation type="journal article" date="2021" name="PeerJ">
        <title>Extensive microbial diversity within the chicken gut microbiome revealed by metagenomics and culture.</title>
        <authorList>
            <person name="Gilroy R."/>
            <person name="Ravi A."/>
            <person name="Getino M."/>
            <person name="Pursley I."/>
            <person name="Horton D.L."/>
            <person name="Alikhan N.F."/>
            <person name="Baker D."/>
            <person name="Gharbi K."/>
            <person name="Hall N."/>
            <person name="Watson M."/>
            <person name="Adriaenssens E.M."/>
            <person name="Foster-Nyarko E."/>
            <person name="Jarju S."/>
            <person name="Secka A."/>
            <person name="Antonio M."/>
            <person name="Oren A."/>
            <person name="Chaudhuri R.R."/>
            <person name="La Ragione R."/>
            <person name="Hildebrand F."/>
            <person name="Pallen M.J."/>
        </authorList>
    </citation>
    <scope>NUCLEOTIDE SEQUENCE</scope>
    <source>
        <strain evidence="7">Gambia15-2214</strain>
    </source>
</reference>
<gene>
    <name evidence="7" type="ORF">IAA16_05725</name>
</gene>